<accession>A0ACC1HHN0</accession>
<dbReference type="EMBL" id="JAMZIH010005262">
    <property type="protein sequence ID" value="KAJ1675540.1"/>
    <property type="molecule type" value="Genomic_DNA"/>
</dbReference>
<gene>
    <name evidence="1" type="ORF">EV182_001072</name>
</gene>
<sequence>MYSDNPGAEQAVHELDRTDVECYMISGGKVFERYFDCPLGNHPDGKRVKVFVRHIVPIDKLDQMHKLPFLLYLQGGPGFPSMFPGNVKSAWHAAAIEHGHQLLLLDQRGTGLSKPRISWETLDSDKDLATDEQKAEYLTHFRADNIVRDCEHIRKVLTKGRTDPESQKLILLGQSFGGFCITTYLSLHPEGVSKAMITGGVPPITAPGPYEVYDRLYPRMISRNQQYYGKYPQDVERIRKIIKYLDQNEVLLPNGGRLSPRRFQQLGLEFGFAGGFDTVHLIVVNCEQDLATMGKLGYNTLNAIQMQQFWDTSVIYAILHEAIYCQEGTVSGWAAHRVRMDKYCKEFECRWEELEKEPGRPVYMTGETVHPWMLDDYAELRPLKRVGELLAEYKGWTKLYDEAQLAKNTVPVSGISYYKDMFVDVGLSEECAAKIKGFQQWVTNEYTHNGLFDDTRVFARLFDLLKGDITDL</sequence>
<name>A0ACC1HHN0_9FUNG</name>
<protein>
    <submittedName>
        <fullName evidence="1">Uncharacterized protein</fullName>
    </submittedName>
</protein>
<organism evidence="1 2">
    <name type="scientific">Spiromyces aspiralis</name>
    <dbReference type="NCBI Taxonomy" id="68401"/>
    <lineage>
        <taxon>Eukaryota</taxon>
        <taxon>Fungi</taxon>
        <taxon>Fungi incertae sedis</taxon>
        <taxon>Zoopagomycota</taxon>
        <taxon>Kickxellomycotina</taxon>
        <taxon>Kickxellomycetes</taxon>
        <taxon>Kickxellales</taxon>
        <taxon>Kickxellaceae</taxon>
        <taxon>Spiromyces</taxon>
    </lineage>
</organism>
<proteinExistence type="predicted"/>
<dbReference type="Proteomes" id="UP001145114">
    <property type="component" value="Unassembled WGS sequence"/>
</dbReference>
<comment type="caution">
    <text evidence="1">The sequence shown here is derived from an EMBL/GenBank/DDBJ whole genome shotgun (WGS) entry which is preliminary data.</text>
</comment>
<evidence type="ECO:0000313" key="2">
    <source>
        <dbReference type="Proteomes" id="UP001145114"/>
    </source>
</evidence>
<reference evidence="1" key="1">
    <citation type="submission" date="2022-06" db="EMBL/GenBank/DDBJ databases">
        <title>Phylogenomic reconstructions and comparative analyses of Kickxellomycotina fungi.</title>
        <authorList>
            <person name="Reynolds N.K."/>
            <person name="Stajich J.E."/>
            <person name="Barry K."/>
            <person name="Grigoriev I.V."/>
            <person name="Crous P."/>
            <person name="Smith M.E."/>
        </authorList>
    </citation>
    <scope>NUCLEOTIDE SEQUENCE</scope>
    <source>
        <strain evidence="1">RSA 2271</strain>
    </source>
</reference>
<evidence type="ECO:0000313" key="1">
    <source>
        <dbReference type="EMBL" id="KAJ1675540.1"/>
    </source>
</evidence>
<keyword evidence="2" id="KW-1185">Reference proteome</keyword>